<comment type="caution">
    <text evidence="2">The sequence shown here is derived from an EMBL/GenBank/DDBJ whole genome shotgun (WGS) entry which is preliminary data.</text>
</comment>
<dbReference type="EMBL" id="MLJW01000582">
    <property type="protein sequence ID" value="OIQ84902.1"/>
    <property type="molecule type" value="Genomic_DNA"/>
</dbReference>
<reference evidence="2" key="1">
    <citation type="submission" date="2016-10" db="EMBL/GenBank/DDBJ databases">
        <title>Sequence of Gallionella enrichment culture.</title>
        <authorList>
            <person name="Poehlein A."/>
            <person name="Muehling M."/>
            <person name="Daniel R."/>
        </authorList>
    </citation>
    <scope>NUCLEOTIDE SEQUENCE</scope>
</reference>
<evidence type="ECO:0000313" key="2">
    <source>
        <dbReference type="EMBL" id="OIQ84902.1"/>
    </source>
</evidence>
<feature type="coiled-coil region" evidence="1">
    <location>
        <begin position="33"/>
        <end position="60"/>
    </location>
</feature>
<protein>
    <submittedName>
        <fullName evidence="2">Uncharacterized protein</fullName>
    </submittedName>
</protein>
<evidence type="ECO:0000256" key="1">
    <source>
        <dbReference type="SAM" id="Coils"/>
    </source>
</evidence>
<proteinExistence type="predicted"/>
<gene>
    <name evidence="2" type="ORF">GALL_332620</name>
</gene>
<name>A0A1J5QMY2_9ZZZZ</name>
<organism evidence="2">
    <name type="scientific">mine drainage metagenome</name>
    <dbReference type="NCBI Taxonomy" id="410659"/>
    <lineage>
        <taxon>unclassified sequences</taxon>
        <taxon>metagenomes</taxon>
        <taxon>ecological metagenomes</taxon>
    </lineage>
</organism>
<sequence length="132" mass="15481">MKKQTLNKLVIAAFITSLSFVATSAIAAQDMFQQEINQRLMKSRQQLNEIKASKDATERQKLLSAHMKTMQETMEKCRAMKPKVGMSEKERDDWFNEHQKTMDDMMGQMMEEHRMMMDMGNMPMDMDGMHKH</sequence>
<dbReference type="AlphaFoldDB" id="A0A1J5QMY2"/>
<accession>A0A1J5QMY2</accession>
<keyword evidence="1" id="KW-0175">Coiled coil</keyword>